<sequence>MSLSSSSNTINALGIFGRLEPSQEKYFKEISDKYSKYPEGDDSIGIFNHLSLVINKDVSVGRIPNYLDLLRELKSYLPFKIKTSDVIIKEDKHLALSFDTAQTQAIRDLASKFIPEGVITTYYTKVVWFVPKENQEKVIEILKETKEMIFYDFKLVANRQDDTNTIYSSNSIK</sequence>
<comment type="caution">
    <text evidence="1">The sequence shown here is derived from an EMBL/GenBank/DDBJ whole genome shotgun (WGS) entry which is preliminary data.</text>
</comment>
<dbReference type="AlphaFoldDB" id="A0A1F7XAD5"/>
<proteinExistence type="predicted"/>
<evidence type="ECO:0000313" key="1">
    <source>
        <dbReference type="EMBL" id="OGM11961.1"/>
    </source>
</evidence>
<organism evidence="1 2">
    <name type="scientific">Candidatus Woesebacteria bacterium RBG_16_34_12</name>
    <dbReference type="NCBI Taxonomy" id="1802480"/>
    <lineage>
        <taxon>Bacteria</taxon>
        <taxon>Candidatus Woeseibacteriota</taxon>
    </lineage>
</organism>
<accession>A0A1F7XAD5</accession>
<reference evidence="1 2" key="1">
    <citation type="journal article" date="2016" name="Nat. Commun.">
        <title>Thousands of microbial genomes shed light on interconnected biogeochemical processes in an aquifer system.</title>
        <authorList>
            <person name="Anantharaman K."/>
            <person name="Brown C.T."/>
            <person name="Hug L.A."/>
            <person name="Sharon I."/>
            <person name="Castelle C.J."/>
            <person name="Probst A.J."/>
            <person name="Thomas B.C."/>
            <person name="Singh A."/>
            <person name="Wilkins M.J."/>
            <person name="Karaoz U."/>
            <person name="Brodie E.L."/>
            <person name="Williams K.H."/>
            <person name="Hubbard S.S."/>
            <person name="Banfield J.F."/>
        </authorList>
    </citation>
    <scope>NUCLEOTIDE SEQUENCE [LARGE SCALE GENOMIC DNA]</scope>
</reference>
<evidence type="ECO:0000313" key="2">
    <source>
        <dbReference type="Proteomes" id="UP000177053"/>
    </source>
</evidence>
<dbReference type="EMBL" id="MGFS01000006">
    <property type="protein sequence ID" value="OGM11961.1"/>
    <property type="molecule type" value="Genomic_DNA"/>
</dbReference>
<gene>
    <name evidence="1" type="ORF">A2Z22_04740</name>
</gene>
<dbReference type="Proteomes" id="UP000177053">
    <property type="component" value="Unassembled WGS sequence"/>
</dbReference>
<protein>
    <submittedName>
        <fullName evidence="1">Uncharacterized protein</fullName>
    </submittedName>
</protein>
<name>A0A1F7XAD5_9BACT</name>